<gene>
    <name evidence="2" type="ORF">Pyn_31413</name>
</gene>
<organism evidence="2 3">
    <name type="scientific">Prunus yedoensis var. nudiflora</name>
    <dbReference type="NCBI Taxonomy" id="2094558"/>
    <lineage>
        <taxon>Eukaryota</taxon>
        <taxon>Viridiplantae</taxon>
        <taxon>Streptophyta</taxon>
        <taxon>Embryophyta</taxon>
        <taxon>Tracheophyta</taxon>
        <taxon>Spermatophyta</taxon>
        <taxon>Magnoliopsida</taxon>
        <taxon>eudicotyledons</taxon>
        <taxon>Gunneridae</taxon>
        <taxon>Pentapetalae</taxon>
        <taxon>rosids</taxon>
        <taxon>fabids</taxon>
        <taxon>Rosales</taxon>
        <taxon>Rosaceae</taxon>
        <taxon>Amygdaloideae</taxon>
        <taxon>Amygdaleae</taxon>
        <taxon>Prunus</taxon>
    </lineage>
</organism>
<keyword evidence="3" id="KW-1185">Reference proteome</keyword>
<accession>A0A314YUZ7</accession>
<reference evidence="2 3" key="1">
    <citation type="submission" date="2018-02" db="EMBL/GenBank/DDBJ databases">
        <title>Draft genome of wild Prunus yedoensis var. nudiflora.</title>
        <authorList>
            <person name="Baek S."/>
            <person name="Kim J.-H."/>
            <person name="Choi K."/>
            <person name="Kim G.-B."/>
            <person name="Cho A."/>
            <person name="Jang H."/>
            <person name="Shin C.-H."/>
            <person name="Yu H.-J."/>
            <person name="Mun J.-H."/>
        </authorList>
    </citation>
    <scope>NUCLEOTIDE SEQUENCE [LARGE SCALE GENOMIC DNA]</scope>
    <source>
        <strain evidence="3">cv. Jeju island</strain>
        <tissue evidence="2">Leaf</tissue>
    </source>
</reference>
<feature type="region of interest" description="Disordered" evidence="1">
    <location>
        <begin position="82"/>
        <end position="106"/>
    </location>
</feature>
<name>A0A314YUZ7_PRUYE</name>
<dbReference type="OrthoDB" id="10606537at2759"/>
<comment type="caution">
    <text evidence="2">The sequence shown here is derived from an EMBL/GenBank/DDBJ whole genome shotgun (WGS) entry which is preliminary data.</text>
</comment>
<dbReference type="AlphaFoldDB" id="A0A314YUZ7"/>
<evidence type="ECO:0000313" key="3">
    <source>
        <dbReference type="Proteomes" id="UP000250321"/>
    </source>
</evidence>
<protein>
    <submittedName>
        <fullName evidence="2">Uncharacterized protein</fullName>
    </submittedName>
</protein>
<evidence type="ECO:0000313" key="2">
    <source>
        <dbReference type="EMBL" id="PQQ10129.1"/>
    </source>
</evidence>
<dbReference type="EMBL" id="PJQY01000543">
    <property type="protein sequence ID" value="PQQ10129.1"/>
    <property type="molecule type" value="Genomic_DNA"/>
</dbReference>
<evidence type="ECO:0000256" key="1">
    <source>
        <dbReference type="SAM" id="MobiDB-lite"/>
    </source>
</evidence>
<sequence length="149" mass="16495">MTIRDINRRSTPVGSVPGWRDNWAEFSAEDEEDLARSSSFGLSNLFLTFSRAPCNLYSSFKLCVQSPNPLVVHSDLRVSFPSSPFDPGSSWGSSEQITQEKEGASSQDFFISSAENPAEFSRTTSLELTQLGMLPLIRMSMEMAINITS</sequence>
<proteinExistence type="predicted"/>
<feature type="compositionally biased region" description="Low complexity" evidence="1">
    <location>
        <begin position="82"/>
        <end position="94"/>
    </location>
</feature>
<dbReference type="Proteomes" id="UP000250321">
    <property type="component" value="Unassembled WGS sequence"/>
</dbReference>